<evidence type="ECO:0000313" key="2">
    <source>
        <dbReference type="Proteomes" id="UP000198906"/>
    </source>
</evidence>
<accession>A0A1C6SF00</accession>
<sequence length="97" mass="10620">MTEQSVLANLGQFEWDSTESVSYEVAIEAVSQAVAAITPLIATARQQDNDAAVAELINLRKQCIAARNELRPTDHQAIADATQHYRNLAEQLGRRAA</sequence>
<gene>
    <name evidence="1" type="ORF">GA0074694_4975</name>
</gene>
<name>A0A1C6SF00_9ACTN</name>
<dbReference type="RefSeq" id="WP_091462281.1">
    <property type="nucleotide sequence ID" value="NZ_FMHU01000002.1"/>
</dbReference>
<dbReference type="Proteomes" id="UP000198906">
    <property type="component" value="Unassembled WGS sequence"/>
</dbReference>
<dbReference type="STRING" id="47866.GA0074694_4975"/>
<reference evidence="2" key="1">
    <citation type="submission" date="2016-06" db="EMBL/GenBank/DDBJ databases">
        <authorList>
            <person name="Varghese N."/>
        </authorList>
    </citation>
    <scope>NUCLEOTIDE SEQUENCE [LARGE SCALE GENOMIC DNA]</scope>
    <source>
        <strain evidence="2">DSM 46123</strain>
    </source>
</reference>
<dbReference type="EMBL" id="FMHU01000002">
    <property type="protein sequence ID" value="SCL27991.1"/>
    <property type="molecule type" value="Genomic_DNA"/>
</dbReference>
<keyword evidence="2" id="KW-1185">Reference proteome</keyword>
<evidence type="ECO:0000313" key="1">
    <source>
        <dbReference type="EMBL" id="SCL27991.1"/>
    </source>
</evidence>
<organism evidence="1 2">
    <name type="scientific">Micromonospora inyonensis</name>
    <dbReference type="NCBI Taxonomy" id="47866"/>
    <lineage>
        <taxon>Bacteria</taxon>
        <taxon>Bacillati</taxon>
        <taxon>Actinomycetota</taxon>
        <taxon>Actinomycetes</taxon>
        <taxon>Micromonosporales</taxon>
        <taxon>Micromonosporaceae</taxon>
        <taxon>Micromonospora</taxon>
    </lineage>
</organism>
<protein>
    <submittedName>
        <fullName evidence="1">Uncharacterized protein</fullName>
    </submittedName>
</protein>
<proteinExistence type="predicted"/>
<dbReference type="AlphaFoldDB" id="A0A1C6SF00"/>